<reference evidence="4" key="1">
    <citation type="submission" date="2015-07" db="EMBL/GenBank/DDBJ databases">
        <title>Discovery of a poly(ethylene terephthalate assimilation.</title>
        <authorList>
            <person name="Yoshida S."/>
            <person name="Hiraga K."/>
            <person name="Takehana T."/>
            <person name="Taniguchi I."/>
            <person name="Yamaji H."/>
            <person name="Maeda Y."/>
            <person name="Toyohara K."/>
            <person name="Miyamoto K."/>
            <person name="Kimura Y."/>
            <person name="Oda K."/>
        </authorList>
    </citation>
    <scope>NUCLEOTIDE SEQUENCE [LARGE SCALE GENOMIC DNA]</scope>
    <source>
        <strain evidence="4">NBRC 110686 / TISTR 2288 / 201-F6</strain>
    </source>
</reference>
<evidence type="ECO:0000313" key="4">
    <source>
        <dbReference type="Proteomes" id="UP000037660"/>
    </source>
</evidence>
<gene>
    <name evidence="3" type="ORF">ISF6_1808</name>
</gene>
<dbReference type="OrthoDB" id="8794394at2"/>
<dbReference type="EMBL" id="BBYR01000030">
    <property type="protein sequence ID" value="GAP35968.1"/>
    <property type="molecule type" value="Genomic_DNA"/>
</dbReference>
<dbReference type="Pfam" id="PF13511">
    <property type="entry name" value="DUF4124"/>
    <property type="match status" value="1"/>
</dbReference>
<feature type="region of interest" description="Disordered" evidence="1">
    <location>
        <begin position="71"/>
        <end position="140"/>
    </location>
</feature>
<accession>A0A0K8P014</accession>
<feature type="domain" description="DUF4124" evidence="2">
    <location>
        <begin position="34"/>
        <end position="80"/>
    </location>
</feature>
<sequence length="183" mass="18627">MTVPFPAPSLPPRTVPGPRRAGRGLLALLVVAGATLALPVPAQTIYRWTDDAGQVHYGDQVPDRYKTKARALSVKESTPAGSGFGGIPRRAEGRPVPAAPGASAAPTLSTTPPGGGAAPLAGTQRPGTAPATAGGSGGTGCADQWRRYEASGACFAPFRNANGSIKAEAFQQCQEVQRPSCQP</sequence>
<dbReference type="RefSeq" id="WP_054019992.1">
    <property type="nucleotide sequence ID" value="NZ_BBYR01000030.1"/>
</dbReference>
<keyword evidence="4" id="KW-1185">Reference proteome</keyword>
<evidence type="ECO:0000313" key="3">
    <source>
        <dbReference type="EMBL" id="GAP35968.1"/>
    </source>
</evidence>
<dbReference type="Proteomes" id="UP000037660">
    <property type="component" value="Unassembled WGS sequence"/>
</dbReference>
<feature type="compositionally biased region" description="Low complexity" evidence="1">
    <location>
        <begin position="99"/>
        <end position="133"/>
    </location>
</feature>
<evidence type="ECO:0000256" key="1">
    <source>
        <dbReference type="SAM" id="MobiDB-lite"/>
    </source>
</evidence>
<dbReference type="InterPro" id="IPR025392">
    <property type="entry name" value="DUF4124"/>
</dbReference>
<evidence type="ECO:0000259" key="2">
    <source>
        <dbReference type="Pfam" id="PF13511"/>
    </source>
</evidence>
<protein>
    <recommendedName>
        <fullName evidence="2">DUF4124 domain-containing protein</fullName>
    </recommendedName>
</protein>
<dbReference type="AlphaFoldDB" id="A0A0K8P014"/>
<proteinExistence type="predicted"/>
<organism evidence="3 4">
    <name type="scientific">Piscinibacter sakaiensis</name>
    <name type="common">Ideonella sakaiensis</name>
    <dbReference type="NCBI Taxonomy" id="1547922"/>
    <lineage>
        <taxon>Bacteria</taxon>
        <taxon>Pseudomonadati</taxon>
        <taxon>Pseudomonadota</taxon>
        <taxon>Betaproteobacteria</taxon>
        <taxon>Burkholderiales</taxon>
        <taxon>Sphaerotilaceae</taxon>
        <taxon>Piscinibacter</taxon>
    </lineage>
</organism>
<reference evidence="3 4" key="2">
    <citation type="journal article" date="2016" name="Science">
        <title>A bacterium that degrades and assimilates poly(ethylene terephthalate).</title>
        <authorList>
            <person name="Yoshida S."/>
            <person name="Hiraga K."/>
            <person name="Takehana T."/>
            <person name="Taniguchi I."/>
            <person name="Yamaji H."/>
            <person name="Maeda Y."/>
            <person name="Toyohara K."/>
            <person name="Miyamoto K."/>
            <person name="Kimura Y."/>
            <person name="Oda K."/>
        </authorList>
    </citation>
    <scope>NUCLEOTIDE SEQUENCE [LARGE SCALE GENOMIC DNA]</scope>
    <source>
        <strain evidence="4">NBRC 110686 / TISTR 2288 / 201-F6</strain>
    </source>
</reference>
<name>A0A0K8P014_PISS1</name>
<comment type="caution">
    <text evidence="3">The sequence shown here is derived from an EMBL/GenBank/DDBJ whole genome shotgun (WGS) entry which is preliminary data.</text>
</comment>